<accession>A0ABW3B3B0</accession>
<proteinExistence type="predicted"/>
<evidence type="ECO:0000313" key="2">
    <source>
        <dbReference type="EMBL" id="MFD0797532.1"/>
    </source>
</evidence>
<sequence>MKKLGSIVVLLVMALGLTASVAENTGDEFEFMKDLNSMLACGNCSQSHSDRDPPKPLT</sequence>
<dbReference type="RefSeq" id="WP_379933892.1">
    <property type="nucleotide sequence ID" value="NZ_JBHTHY010000006.1"/>
</dbReference>
<gene>
    <name evidence="2" type="ORF">ACFQZJ_08675</name>
</gene>
<comment type="caution">
    <text evidence="2">The sequence shown here is derived from an EMBL/GenBank/DDBJ whole genome shotgun (WGS) entry which is preliminary data.</text>
</comment>
<evidence type="ECO:0008006" key="4">
    <source>
        <dbReference type="Google" id="ProtNLM"/>
    </source>
</evidence>
<protein>
    <recommendedName>
        <fullName evidence="4">Cytochrome c</fullName>
    </recommendedName>
</protein>
<organism evidence="2 3">
    <name type="scientific">Maribacter chungangensis</name>
    <dbReference type="NCBI Taxonomy" id="1069117"/>
    <lineage>
        <taxon>Bacteria</taxon>
        <taxon>Pseudomonadati</taxon>
        <taxon>Bacteroidota</taxon>
        <taxon>Flavobacteriia</taxon>
        <taxon>Flavobacteriales</taxon>
        <taxon>Flavobacteriaceae</taxon>
        <taxon>Maribacter</taxon>
    </lineage>
</organism>
<feature type="chain" id="PRO_5046282017" description="Cytochrome c" evidence="1">
    <location>
        <begin position="22"/>
        <end position="58"/>
    </location>
</feature>
<reference evidence="3" key="1">
    <citation type="journal article" date="2019" name="Int. J. Syst. Evol. Microbiol.">
        <title>The Global Catalogue of Microorganisms (GCM) 10K type strain sequencing project: providing services to taxonomists for standard genome sequencing and annotation.</title>
        <authorList>
            <consortium name="The Broad Institute Genomics Platform"/>
            <consortium name="The Broad Institute Genome Sequencing Center for Infectious Disease"/>
            <person name="Wu L."/>
            <person name="Ma J."/>
        </authorList>
    </citation>
    <scope>NUCLEOTIDE SEQUENCE [LARGE SCALE GENOMIC DNA]</scope>
    <source>
        <strain evidence="3">CCUG 61948</strain>
    </source>
</reference>
<evidence type="ECO:0000256" key="1">
    <source>
        <dbReference type="SAM" id="SignalP"/>
    </source>
</evidence>
<evidence type="ECO:0000313" key="3">
    <source>
        <dbReference type="Proteomes" id="UP001597012"/>
    </source>
</evidence>
<dbReference type="EMBL" id="JBHTHY010000006">
    <property type="protein sequence ID" value="MFD0797532.1"/>
    <property type="molecule type" value="Genomic_DNA"/>
</dbReference>
<name>A0ABW3B3B0_9FLAO</name>
<dbReference type="Proteomes" id="UP001597012">
    <property type="component" value="Unassembled WGS sequence"/>
</dbReference>
<keyword evidence="3" id="KW-1185">Reference proteome</keyword>
<keyword evidence="1" id="KW-0732">Signal</keyword>
<feature type="signal peptide" evidence="1">
    <location>
        <begin position="1"/>
        <end position="21"/>
    </location>
</feature>